<accession>A0A3B1CHT9</accession>
<protein>
    <submittedName>
        <fullName evidence="1">Uncharacterized protein</fullName>
    </submittedName>
</protein>
<evidence type="ECO:0000313" key="1">
    <source>
        <dbReference type="EMBL" id="VAX16347.1"/>
    </source>
</evidence>
<dbReference type="EMBL" id="UOGB01000052">
    <property type="protein sequence ID" value="VAX16347.1"/>
    <property type="molecule type" value="Genomic_DNA"/>
</dbReference>
<organism evidence="1">
    <name type="scientific">hydrothermal vent metagenome</name>
    <dbReference type="NCBI Taxonomy" id="652676"/>
    <lineage>
        <taxon>unclassified sequences</taxon>
        <taxon>metagenomes</taxon>
        <taxon>ecological metagenomes</taxon>
    </lineage>
</organism>
<sequence>MDQDKISRVISKLNGILSDEEACLEEVEAMVHSLTRHFLDNLTDIADIDYFQDRLNEMIDNYVDTHFEENFEEKLN</sequence>
<proteinExistence type="predicted"/>
<dbReference type="AlphaFoldDB" id="A0A3B1CHT9"/>
<reference evidence="1" key="1">
    <citation type="submission" date="2018-06" db="EMBL/GenBank/DDBJ databases">
        <authorList>
            <person name="Zhirakovskaya E."/>
        </authorList>
    </citation>
    <scope>NUCLEOTIDE SEQUENCE</scope>
</reference>
<gene>
    <name evidence="1" type="ORF">MNBD_NITROSPINAE03-280</name>
</gene>
<name>A0A3B1CHT9_9ZZZZ</name>